<evidence type="ECO:0000313" key="2">
    <source>
        <dbReference type="EMBL" id="GIQ91381.1"/>
    </source>
</evidence>
<feature type="compositionally biased region" description="Low complexity" evidence="1">
    <location>
        <begin position="26"/>
        <end position="46"/>
    </location>
</feature>
<gene>
    <name evidence="2" type="ORF">KIPB_014609</name>
</gene>
<comment type="caution">
    <text evidence="2">The sequence shown here is derived from an EMBL/GenBank/DDBJ whole genome shotgun (WGS) entry which is preliminary data.</text>
</comment>
<sequence>MAERPHLPALTRGVSAERQREIEASRYIGASSGYSSGGVSHRSSSGDALLARPGISALTNPHQGSASRSSGDLGGYPKHGQSTSR</sequence>
<evidence type="ECO:0000256" key="1">
    <source>
        <dbReference type="SAM" id="MobiDB-lite"/>
    </source>
</evidence>
<keyword evidence="3" id="KW-1185">Reference proteome</keyword>
<proteinExistence type="predicted"/>
<reference evidence="2 3" key="1">
    <citation type="journal article" date="2018" name="PLoS ONE">
        <title>The draft genome of Kipferlia bialata reveals reductive genome evolution in fornicate parasites.</title>
        <authorList>
            <person name="Tanifuji G."/>
            <person name="Takabayashi S."/>
            <person name="Kume K."/>
            <person name="Takagi M."/>
            <person name="Nakayama T."/>
            <person name="Kamikawa R."/>
            <person name="Inagaki Y."/>
            <person name="Hashimoto T."/>
        </authorList>
    </citation>
    <scope>NUCLEOTIDE SEQUENCE [LARGE SCALE GENOMIC DNA]</scope>
    <source>
        <strain evidence="2">NY0173</strain>
    </source>
</reference>
<feature type="region of interest" description="Disordered" evidence="1">
    <location>
        <begin position="26"/>
        <end position="85"/>
    </location>
</feature>
<dbReference type="AlphaFoldDB" id="A0A9K3D9H0"/>
<organism evidence="2 3">
    <name type="scientific">Kipferlia bialata</name>
    <dbReference type="NCBI Taxonomy" id="797122"/>
    <lineage>
        <taxon>Eukaryota</taxon>
        <taxon>Metamonada</taxon>
        <taxon>Carpediemonas-like organisms</taxon>
        <taxon>Kipferlia</taxon>
    </lineage>
</organism>
<protein>
    <submittedName>
        <fullName evidence="2">Uncharacterized protein</fullName>
    </submittedName>
</protein>
<name>A0A9K3D9H0_9EUKA</name>
<dbReference type="EMBL" id="BDIP01007614">
    <property type="protein sequence ID" value="GIQ91381.1"/>
    <property type="molecule type" value="Genomic_DNA"/>
</dbReference>
<feature type="compositionally biased region" description="Polar residues" evidence="1">
    <location>
        <begin position="57"/>
        <end position="70"/>
    </location>
</feature>
<dbReference type="Proteomes" id="UP000265618">
    <property type="component" value="Unassembled WGS sequence"/>
</dbReference>
<accession>A0A9K3D9H0</accession>
<evidence type="ECO:0000313" key="3">
    <source>
        <dbReference type="Proteomes" id="UP000265618"/>
    </source>
</evidence>